<evidence type="ECO:0000256" key="2">
    <source>
        <dbReference type="SAM" id="MobiDB-lite"/>
    </source>
</evidence>
<feature type="compositionally biased region" description="Basic and acidic residues" evidence="2">
    <location>
        <begin position="807"/>
        <end position="825"/>
    </location>
</feature>
<dbReference type="PANTHER" id="PTHR13354:SF11">
    <property type="entry name" value="LYSINE-SPECIFIC DEMETHYLASE 9"/>
    <property type="match status" value="1"/>
</dbReference>
<dbReference type="EMBL" id="WJQU01000001">
    <property type="protein sequence ID" value="KAJ6645925.1"/>
    <property type="molecule type" value="Genomic_DNA"/>
</dbReference>
<dbReference type="Proteomes" id="UP001151699">
    <property type="component" value="Chromosome A"/>
</dbReference>
<feature type="region of interest" description="Disordered" evidence="2">
    <location>
        <begin position="796"/>
        <end position="853"/>
    </location>
</feature>
<feature type="compositionally biased region" description="Polar residues" evidence="2">
    <location>
        <begin position="942"/>
        <end position="956"/>
    </location>
</feature>
<keyword evidence="4" id="KW-1185">Reference proteome</keyword>
<gene>
    <name evidence="3" type="primary">RSBN1L</name>
    <name evidence="3" type="ORF">Bhyg_01134</name>
</gene>
<feature type="compositionally biased region" description="Low complexity" evidence="2">
    <location>
        <begin position="880"/>
        <end position="890"/>
    </location>
</feature>
<feature type="compositionally biased region" description="Basic and acidic residues" evidence="2">
    <location>
        <begin position="321"/>
        <end position="354"/>
    </location>
</feature>
<evidence type="ECO:0000313" key="3">
    <source>
        <dbReference type="EMBL" id="KAJ6645925.1"/>
    </source>
</evidence>
<feature type="compositionally biased region" description="Polar residues" evidence="2">
    <location>
        <begin position="18"/>
        <end position="28"/>
    </location>
</feature>
<feature type="region of interest" description="Disordered" evidence="2">
    <location>
        <begin position="97"/>
        <end position="185"/>
    </location>
</feature>
<organism evidence="3 4">
    <name type="scientific">Pseudolycoriella hygida</name>
    <dbReference type="NCBI Taxonomy" id="35572"/>
    <lineage>
        <taxon>Eukaryota</taxon>
        <taxon>Metazoa</taxon>
        <taxon>Ecdysozoa</taxon>
        <taxon>Arthropoda</taxon>
        <taxon>Hexapoda</taxon>
        <taxon>Insecta</taxon>
        <taxon>Pterygota</taxon>
        <taxon>Neoptera</taxon>
        <taxon>Endopterygota</taxon>
        <taxon>Diptera</taxon>
        <taxon>Nematocera</taxon>
        <taxon>Sciaroidea</taxon>
        <taxon>Sciaridae</taxon>
        <taxon>Pseudolycoriella</taxon>
    </lineage>
</organism>
<protein>
    <submittedName>
        <fullName evidence="3">Lysine-specific demethylase RSBN1L</fullName>
    </submittedName>
</protein>
<feature type="compositionally biased region" description="Basic residues" evidence="2">
    <location>
        <begin position="869"/>
        <end position="879"/>
    </location>
</feature>
<name>A0A9Q0S786_9DIPT</name>
<feature type="compositionally biased region" description="Basic and acidic residues" evidence="2">
    <location>
        <begin position="838"/>
        <end position="853"/>
    </location>
</feature>
<feature type="region of interest" description="Disordered" evidence="2">
    <location>
        <begin position="1087"/>
        <end position="1107"/>
    </location>
</feature>
<comment type="caution">
    <text evidence="3">The sequence shown here is derived from an EMBL/GenBank/DDBJ whole genome shotgun (WGS) entry which is preliminary data.</text>
</comment>
<feature type="region of interest" description="Disordered" evidence="2">
    <location>
        <begin position="1"/>
        <end position="28"/>
    </location>
</feature>
<feature type="region of interest" description="Disordered" evidence="2">
    <location>
        <begin position="321"/>
        <end position="408"/>
    </location>
</feature>
<evidence type="ECO:0000256" key="1">
    <source>
        <dbReference type="ARBA" id="ARBA00010560"/>
    </source>
</evidence>
<evidence type="ECO:0000313" key="4">
    <source>
        <dbReference type="Proteomes" id="UP001151699"/>
    </source>
</evidence>
<proteinExistence type="inferred from homology"/>
<dbReference type="GO" id="GO:0005634">
    <property type="term" value="C:nucleus"/>
    <property type="evidence" value="ECO:0007669"/>
    <property type="project" value="InterPro"/>
</dbReference>
<dbReference type="OrthoDB" id="6020087at2759"/>
<comment type="similarity">
    <text evidence="1">Belongs to the round spermatid basic protein 1 family.</text>
</comment>
<feature type="region of interest" description="Disordered" evidence="2">
    <location>
        <begin position="865"/>
        <end position="956"/>
    </location>
</feature>
<sequence>MAEDIRQFDDSENHLNDNKPSNLPGENNNVDCLSTDVIMDCINVEGNIEIQEEIVSTHAEEDVKFDQETKQGDKCEENHVVIMDTCRNDESKELIERNHNFDPVKGLPKDENTRSHKKKKRDRDRDKSKGDKDKDRKRRHHATTSDGNHHKSSHSCKSDNVSKEPTSASKVTYHRSSTDKKSIKLESASTPITTSNNCKSNNLPHIVTLSELSNHIKNEPDNDTEHRKLFITPVETVLERKPDVNLYVKKEYIHTPTKMDGEKSREDVTRVLNFGEVDTVDKSTNQDCRTAIKVEPGLENKENANKIDFKIHLMDKVVGDGKVKHEHKIASKKSDKPSGHSHASTKDHHKESKSSSRRSSSSSNRECSKCYRRSKIKKVNTGTQCKRHDPPIAAAPTPKKSFGSTNRPVNCKSDRLKGYKYGPYFHVEVHSNGGAAVVHMYQSEIDVLSKEQMEELVEEFFQLTFSEDEDGNAFHVMGIVHDAAAYLPDLLEHMAENYSTLTVKAGVMGRNSDIETLTMCQYNEQVVKNYSHGTFRYGPLHQISLVGKVHEEVGGYFPDLLGRLEQNPFLKKTMPWGQMSIVQMDPRLSNDGPILWVRPGEQLVPTAEITKTPLKRQRTRINELRNLQYLPRLSEARETMFEDRTKAHADHVGHGHERMTTAAVGILKAVQCGQPDHQNRVTKDVVAFHASDFMHLVEKLQLDLHEPPISQCVQWIEDAKLNQLRREGIKYARIQLFDNDIYFLPRNIIHQFRTVTSVTSIAWHLRLRQYYPGQEVINEHTDPILAETPHYKEKQTILPNPVTIDHVTGEKKLSTPIKRSHDGRPKKPSKFPDSPINNDHHSDIPSIPDKKSDEAKIDMRKLIVEPKHCKQKSSGHKTHSSSSSSSSSHSCSKEKHRKSNDSRHSSSSKSSKHRDEHRKSSSNHSSSSKSKQNLSDVRHCQENLQPPLQPPTSTNQSIVSVPAESIIIEHPLELNAVNHVPPNYNDHLKAIICPPEPSTEQIIEIETVTSPPQLMDLMSMDSIIEVSSTVSSEVLESIVMDEASVIHTEPTVTLPTSDVHASVTPKIKKNLTKMPVSATPSDLLSSILAGMDNTPNRNSSSSGSASY</sequence>
<dbReference type="AlphaFoldDB" id="A0A9Q0S786"/>
<dbReference type="PANTHER" id="PTHR13354">
    <property type="entry name" value="ROUND SPERMATID BASIC PROTEIN 1"/>
    <property type="match status" value="1"/>
</dbReference>
<accession>A0A9Q0S786</accession>
<feature type="compositionally biased region" description="Low complexity" evidence="2">
    <location>
        <begin position="922"/>
        <end position="931"/>
    </location>
</feature>
<feature type="compositionally biased region" description="Basic and acidic residues" evidence="2">
    <location>
        <begin position="1"/>
        <end position="17"/>
    </location>
</feature>
<feature type="compositionally biased region" description="Basic and acidic residues" evidence="2">
    <location>
        <begin position="123"/>
        <end position="134"/>
    </location>
</feature>
<reference evidence="3" key="1">
    <citation type="submission" date="2022-07" db="EMBL/GenBank/DDBJ databases">
        <authorList>
            <person name="Trinca V."/>
            <person name="Uliana J.V.C."/>
            <person name="Torres T.T."/>
            <person name="Ward R.J."/>
            <person name="Monesi N."/>
        </authorList>
    </citation>
    <scope>NUCLEOTIDE SEQUENCE</scope>
    <source>
        <strain evidence="3">HSMRA1968</strain>
        <tissue evidence="3">Whole embryos</tissue>
    </source>
</reference>
<feature type="compositionally biased region" description="Basic and acidic residues" evidence="2">
    <location>
        <begin position="97"/>
        <end position="114"/>
    </location>
</feature>
<dbReference type="InterPro" id="IPR026306">
    <property type="entry name" value="RSBN1/Dpy-2/CEP530"/>
</dbReference>